<dbReference type="SUPFAM" id="SSF56112">
    <property type="entry name" value="Protein kinase-like (PK-like)"/>
    <property type="match status" value="1"/>
</dbReference>
<comment type="caution">
    <text evidence="30">The sequence shown here is derived from an EMBL/GenBank/DDBJ whole genome shotgun (WGS) entry which is preliminary data.</text>
</comment>
<feature type="binding site" evidence="21">
    <location>
        <begin position="865"/>
        <end position="872"/>
    </location>
    <ligand>
        <name>ATP</name>
        <dbReference type="ChEBI" id="CHEBI:30616"/>
    </ligand>
</feature>
<dbReference type="PANTHER" id="PTHR24416">
    <property type="entry name" value="TYROSINE-PROTEIN KINASE RECEPTOR"/>
    <property type="match status" value="1"/>
</dbReference>
<feature type="chain" id="PRO_5017982605" description="receptor protein-tyrosine kinase" evidence="26">
    <location>
        <begin position="25"/>
        <end position="1155"/>
    </location>
</feature>
<evidence type="ECO:0000256" key="6">
    <source>
        <dbReference type="ARBA" id="ARBA00022729"/>
    </source>
</evidence>
<evidence type="ECO:0000256" key="13">
    <source>
        <dbReference type="ARBA" id="ARBA00023136"/>
    </source>
</evidence>
<keyword evidence="13 25" id="KW-0472">Membrane</keyword>
<keyword evidence="4" id="KW-0808">Transferase</keyword>
<evidence type="ECO:0000256" key="11">
    <source>
        <dbReference type="ARBA" id="ARBA00022889"/>
    </source>
</evidence>
<evidence type="ECO:0000256" key="14">
    <source>
        <dbReference type="ARBA" id="ARBA00023137"/>
    </source>
</evidence>
<evidence type="ECO:0000256" key="17">
    <source>
        <dbReference type="ARBA" id="ARBA00023180"/>
    </source>
</evidence>
<evidence type="ECO:0000256" key="3">
    <source>
        <dbReference type="ARBA" id="ARBA00011902"/>
    </source>
</evidence>
<dbReference type="AlphaFoldDB" id="A0A3M6V4J4"/>
<gene>
    <name evidence="30" type="ORF">pdam_00014276</name>
</gene>
<dbReference type="InterPro" id="IPR011009">
    <property type="entry name" value="Kinase-like_dom_sf"/>
</dbReference>
<keyword evidence="12 25" id="KW-1133">Transmembrane helix</keyword>
<dbReference type="Pfam" id="PF00041">
    <property type="entry name" value="fn3"/>
    <property type="match status" value="3"/>
</dbReference>
<comment type="subcellular location">
    <subcellularLocation>
        <location evidence="1">Membrane</location>
        <topology evidence="1">Single-pass membrane protein</topology>
    </subcellularLocation>
</comment>
<feature type="binding site" evidence="21 23">
    <location>
        <position position="892"/>
    </location>
    <ligand>
        <name>ATP</name>
        <dbReference type="ChEBI" id="CHEBI:30616"/>
    </ligand>
</feature>
<proteinExistence type="inferred from homology"/>
<feature type="domain" description="Ig-like" evidence="28">
    <location>
        <begin position="152"/>
        <end position="235"/>
    </location>
</feature>
<dbReference type="InterPro" id="IPR003961">
    <property type="entry name" value="FN3_dom"/>
</dbReference>
<dbReference type="InterPro" id="IPR003598">
    <property type="entry name" value="Ig_sub2"/>
</dbReference>
<keyword evidence="22" id="KW-0479">Metal-binding</keyword>
<evidence type="ECO:0000256" key="26">
    <source>
        <dbReference type="SAM" id="SignalP"/>
    </source>
</evidence>
<keyword evidence="17" id="KW-0325">Glycoprotein</keyword>
<dbReference type="OrthoDB" id="4062651at2759"/>
<dbReference type="EC" id="2.7.10.1" evidence="3"/>
<dbReference type="InterPro" id="IPR003599">
    <property type="entry name" value="Ig_sub"/>
</dbReference>
<dbReference type="SMART" id="SM00219">
    <property type="entry name" value="TyrKc"/>
    <property type="match status" value="1"/>
</dbReference>
<keyword evidence="18" id="KW-0393">Immunoglobulin domain</keyword>
<evidence type="ECO:0000256" key="24">
    <source>
        <dbReference type="SAM" id="MobiDB-lite"/>
    </source>
</evidence>
<keyword evidence="31" id="KW-1185">Reference proteome</keyword>
<keyword evidence="14" id="KW-0829">Tyrosine-protein kinase</keyword>
<reference evidence="30 31" key="1">
    <citation type="journal article" date="2018" name="Sci. Rep.">
        <title>Comparative analysis of the Pocillopora damicornis genome highlights role of immune system in coral evolution.</title>
        <authorList>
            <person name="Cunning R."/>
            <person name="Bay R.A."/>
            <person name="Gillette P."/>
            <person name="Baker A.C."/>
            <person name="Traylor-Knowles N."/>
        </authorList>
    </citation>
    <scope>NUCLEOTIDE SEQUENCE [LARGE SCALE GENOMIC DNA]</scope>
    <source>
        <strain evidence="30">RSMAS</strain>
        <tissue evidence="30">Whole animal</tissue>
    </source>
</reference>
<evidence type="ECO:0000256" key="10">
    <source>
        <dbReference type="ARBA" id="ARBA00022840"/>
    </source>
</evidence>
<feature type="compositionally biased region" description="Basic and acidic residues" evidence="24">
    <location>
        <begin position="813"/>
        <end position="835"/>
    </location>
</feature>
<keyword evidence="9" id="KW-0418">Kinase</keyword>
<feature type="binding site" evidence="21">
    <location>
        <position position="1004"/>
    </location>
    <ligand>
        <name>ATP</name>
        <dbReference type="ChEBI" id="CHEBI:30616"/>
    </ligand>
</feature>
<dbReference type="Gene3D" id="3.30.200.20">
    <property type="entry name" value="Phosphorylase Kinase, domain 1"/>
    <property type="match status" value="1"/>
</dbReference>
<feature type="region of interest" description="Disordered" evidence="24">
    <location>
        <begin position="765"/>
        <end position="839"/>
    </location>
</feature>
<keyword evidence="5 25" id="KW-0812">Transmembrane</keyword>
<keyword evidence="10 21" id="KW-0067">ATP-binding</keyword>
<keyword evidence="8 21" id="KW-0547">Nucleotide-binding</keyword>
<dbReference type="GO" id="GO:0046872">
    <property type="term" value="F:metal ion binding"/>
    <property type="evidence" value="ECO:0007669"/>
    <property type="project" value="UniProtKB-KW"/>
</dbReference>
<evidence type="ECO:0000256" key="2">
    <source>
        <dbReference type="ARBA" id="ARBA00006692"/>
    </source>
</evidence>
<protein>
    <recommendedName>
        <fullName evidence="3">receptor protein-tyrosine kinase</fullName>
        <ecNumber evidence="3">2.7.10.1</ecNumber>
    </recommendedName>
</protein>
<evidence type="ECO:0000256" key="5">
    <source>
        <dbReference type="ARBA" id="ARBA00022692"/>
    </source>
</evidence>
<feature type="compositionally biased region" description="Basic residues" evidence="24">
    <location>
        <begin position="802"/>
        <end position="812"/>
    </location>
</feature>
<evidence type="ECO:0000256" key="23">
    <source>
        <dbReference type="PROSITE-ProRule" id="PRU10141"/>
    </source>
</evidence>
<dbReference type="PROSITE" id="PS00107">
    <property type="entry name" value="PROTEIN_KINASE_ATP"/>
    <property type="match status" value="1"/>
</dbReference>
<dbReference type="PROSITE" id="PS50011">
    <property type="entry name" value="PROTEIN_KINASE_DOM"/>
    <property type="match status" value="1"/>
</dbReference>
<dbReference type="GO" id="GO:0007155">
    <property type="term" value="P:cell adhesion"/>
    <property type="evidence" value="ECO:0007669"/>
    <property type="project" value="UniProtKB-KW"/>
</dbReference>
<name>A0A3M6V4J4_POCDA</name>
<feature type="binding site" evidence="22">
    <location>
        <position position="1018"/>
    </location>
    <ligand>
        <name>Mg(2+)</name>
        <dbReference type="ChEBI" id="CHEBI:18420"/>
    </ligand>
</feature>
<dbReference type="InterPro" id="IPR013783">
    <property type="entry name" value="Ig-like_fold"/>
</dbReference>
<dbReference type="PROSITE" id="PS50853">
    <property type="entry name" value="FN3"/>
    <property type="match status" value="3"/>
</dbReference>
<evidence type="ECO:0000256" key="7">
    <source>
        <dbReference type="ARBA" id="ARBA00022737"/>
    </source>
</evidence>
<dbReference type="FunFam" id="1.10.510.10:FF:000554">
    <property type="entry name" value="Predicted protein"/>
    <property type="match status" value="1"/>
</dbReference>
<dbReference type="InterPro" id="IPR020635">
    <property type="entry name" value="Tyr_kinase_cat_dom"/>
</dbReference>
<feature type="domain" description="Protein kinase" evidence="27">
    <location>
        <begin position="858"/>
        <end position="1134"/>
    </location>
</feature>
<dbReference type="GO" id="GO:0004714">
    <property type="term" value="F:transmembrane receptor protein tyrosine kinase activity"/>
    <property type="evidence" value="ECO:0007669"/>
    <property type="project" value="UniProtKB-EC"/>
</dbReference>
<evidence type="ECO:0000256" key="15">
    <source>
        <dbReference type="ARBA" id="ARBA00023157"/>
    </source>
</evidence>
<dbReference type="EMBL" id="RCHS01000120">
    <property type="protein sequence ID" value="RMX60770.1"/>
    <property type="molecule type" value="Genomic_DNA"/>
</dbReference>
<evidence type="ECO:0000256" key="20">
    <source>
        <dbReference type="PIRSR" id="PIRSR000615-1"/>
    </source>
</evidence>
<dbReference type="InterPro" id="IPR000719">
    <property type="entry name" value="Prot_kinase_dom"/>
</dbReference>
<evidence type="ECO:0000256" key="4">
    <source>
        <dbReference type="ARBA" id="ARBA00022679"/>
    </source>
</evidence>
<dbReference type="Proteomes" id="UP000275408">
    <property type="component" value="Unassembled WGS sequence"/>
</dbReference>
<dbReference type="GO" id="GO:0005886">
    <property type="term" value="C:plasma membrane"/>
    <property type="evidence" value="ECO:0007669"/>
    <property type="project" value="TreeGrafter"/>
</dbReference>
<dbReference type="Pfam" id="PF13927">
    <property type="entry name" value="Ig_3"/>
    <property type="match status" value="2"/>
</dbReference>
<dbReference type="Gene3D" id="1.10.510.10">
    <property type="entry name" value="Transferase(Phosphotransferase) domain 1"/>
    <property type="match status" value="1"/>
</dbReference>
<organism evidence="30 31">
    <name type="scientific">Pocillopora damicornis</name>
    <name type="common">Cauliflower coral</name>
    <name type="synonym">Millepora damicornis</name>
    <dbReference type="NCBI Taxonomy" id="46731"/>
    <lineage>
        <taxon>Eukaryota</taxon>
        <taxon>Metazoa</taxon>
        <taxon>Cnidaria</taxon>
        <taxon>Anthozoa</taxon>
        <taxon>Hexacorallia</taxon>
        <taxon>Scleractinia</taxon>
        <taxon>Astrocoeniina</taxon>
        <taxon>Pocilloporidae</taxon>
        <taxon>Pocillopora</taxon>
    </lineage>
</organism>
<dbReference type="FunFam" id="2.60.40.10:FF:000017">
    <property type="entry name" value="Down syndrome cell adhesion molecule b"/>
    <property type="match status" value="1"/>
</dbReference>
<dbReference type="InterPro" id="IPR001245">
    <property type="entry name" value="Ser-Thr/Tyr_kinase_cat_dom"/>
</dbReference>
<dbReference type="GO" id="GO:0005524">
    <property type="term" value="F:ATP binding"/>
    <property type="evidence" value="ECO:0007669"/>
    <property type="project" value="UniProtKB-UniRule"/>
</dbReference>
<feature type="transmembrane region" description="Helical" evidence="25">
    <location>
        <begin position="687"/>
        <end position="706"/>
    </location>
</feature>
<dbReference type="PRINTS" id="PR00109">
    <property type="entry name" value="TYRKINASE"/>
</dbReference>
<evidence type="ECO:0000256" key="8">
    <source>
        <dbReference type="ARBA" id="ARBA00022741"/>
    </source>
</evidence>
<dbReference type="PANTHER" id="PTHR24416:SF611">
    <property type="entry name" value="TYROSINE-PROTEIN KINASE TRANSMEMBRANE RECEPTOR ROR"/>
    <property type="match status" value="1"/>
</dbReference>
<keyword evidence="22" id="KW-0460">Magnesium</keyword>
<dbReference type="Gene3D" id="2.60.40.10">
    <property type="entry name" value="Immunoglobulins"/>
    <property type="match status" value="6"/>
</dbReference>
<evidence type="ECO:0000256" key="19">
    <source>
        <dbReference type="ARBA" id="ARBA00051243"/>
    </source>
</evidence>
<evidence type="ECO:0000256" key="12">
    <source>
        <dbReference type="ARBA" id="ARBA00022989"/>
    </source>
</evidence>
<keyword evidence="16" id="KW-0675">Receptor</keyword>
<evidence type="ECO:0000313" key="31">
    <source>
        <dbReference type="Proteomes" id="UP000275408"/>
    </source>
</evidence>
<feature type="domain" description="Fibronectin type-III" evidence="29">
    <location>
        <begin position="425"/>
        <end position="520"/>
    </location>
</feature>
<feature type="active site" description="Proton acceptor" evidence="20">
    <location>
        <position position="1000"/>
    </location>
</feature>
<evidence type="ECO:0000256" key="21">
    <source>
        <dbReference type="PIRSR" id="PIRSR000615-2"/>
    </source>
</evidence>
<feature type="domain" description="Fibronectin type-III" evidence="29">
    <location>
        <begin position="521"/>
        <end position="621"/>
    </location>
</feature>
<dbReference type="InterPro" id="IPR008266">
    <property type="entry name" value="Tyr_kinase_AS"/>
</dbReference>
<evidence type="ECO:0000313" key="30">
    <source>
        <dbReference type="EMBL" id="RMX60770.1"/>
    </source>
</evidence>
<evidence type="ECO:0000259" key="28">
    <source>
        <dbReference type="PROSITE" id="PS50835"/>
    </source>
</evidence>
<dbReference type="PROSITE" id="PS00109">
    <property type="entry name" value="PROTEIN_KINASE_TYR"/>
    <property type="match status" value="1"/>
</dbReference>
<dbReference type="CDD" id="cd00063">
    <property type="entry name" value="FN3"/>
    <property type="match status" value="3"/>
</dbReference>
<dbReference type="InterPro" id="IPR036179">
    <property type="entry name" value="Ig-like_dom_sf"/>
</dbReference>
<dbReference type="STRING" id="46731.A0A3M6V4J4"/>
<dbReference type="InterPro" id="IPR007110">
    <property type="entry name" value="Ig-like_dom"/>
</dbReference>
<dbReference type="InterPro" id="IPR050122">
    <property type="entry name" value="RTK"/>
</dbReference>
<evidence type="ECO:0000256" key="16">
    <source>
        <dbReference type="ARBA" id="ARBA00023170"/>
    </source>
</evidence>
<accession>A0A3M6V4J4</accession>
<feature type="binding site" evidence="22">
    <location>
        <position position="1005"/>
    </location>
    <ligand>
        <name>Mg(2+)</name>
        <dbReference type="ChEBI" id="CHEBI:18420"/>
    </ligand>
</feature>
<keyword evidence="7" id="KW-0677">Repeat</keyword>
<sequence>MMSLLVQLVPVLAFYLSLHLSCTAGPSFTKGPQSSLLASLGSNVTFRWDFTYGKVGHLKMVVIWGKVDNYGNFEDKFITVTPPRTWAANTQVPSSITSRLHWSGNFNQNGSVQLFTLRNVGKSDEIDYACKVIMDGTTVTSALVKLLIRVPPKIITKPNATVDVEDGERVNLECDATGDPPLSITWKNNGKVLKRGNTSTVLQIPNVQLKDAGTYTCNATNQVGSDFHRVKMRVIRYRPHINKTASTSPFIKSWLNHNTTLHCVFYANPAAKFTWFKNGRQILNGVHSTHDGSTLTLTPKTVGDFGLYTCNASNSKGPAWYNITVEQLYPPGPPVVHKISRNVLEFNVTWKKSIKNGGSVILDFMITLLHANGSMVRRQNAIKETSLHLKHLRQNRTYIVILQARNIVGYGESKNITVTTLEAELPGPPVIKAARPGVLSLNISWYSPNGDNNIEVLDYRIKVLDGITKKSIKQYASIPTTSLIIKNLKKNSSYVVEIQGRNEVGYGKTAKVSGTTLPQGPPDSPSISNLTVHGNNCSLQWTEPYNGKSPITMYTIHVWKIIVYLNGSLFWEKIKTWNTTKTLSLMLNLEWNQNYTVAVSAWNKYGKGSSSIKERCEIGRGPQVIRSTTVTRTTNAPTAIHTQDTEATSHEGTRGASTMASTTESEETMETSNTAVEGSPIKFDHLLLIWIAILALIVACLVFLLWKATQKIRKCRYQRKTDHLTERELGNASSISTAEEPKELTVQNQYESIEILEVHYNGGYSSEESKNVEESAPVTHHYHVPGRPSEYNHLHETSGSPRSKKSKNGRNKQRQEIGEYSHLSRGESPVKERNRPQLPNVTFLVSPRRHWEISRDRIRIESTIGRGEFGLVKMGRALDVTNDGGWSVVAIKTLKDNASESHFKDLLSELKVMRELSPHKHVVQLLACITKSEPLCVITEFAPYGDLLGFLRKKRGFKDDYYNIQQLPNVRLTSRQLMTFAWQIADGMAHLSAAKIIHRDLAARNVLLGENLTCKVTDFGMARNIHERGMYQKSSEGRLPVKWTALEALEHGQYTTKSDVWSFGVLLFEIVTIGGRPYPGMDVVELVEKLRRGYRMEKPQHLDEKVYDLMLSCWNEDPEKRLTFSQLYRALKQLDGEIEDCINLTTYNGRVYENV</sequence>
<dbReference type="InterPro" id="IPR017441">
    <property type="entry name" value="Protein_kinase_ATP_BS"/>
</dbReference>
<dbReference type="SMART" id="SM00060">
    <property type="entry name" value="FN3"/>
    <property type="match status" value="3"/>
</dbReference>
<evidence type="ECO:0000259" key="27">
    <source>
        <dbReference type="PROSITE" id="PS50011"/>
    </source>
</evidence>
<keyword evidence="15" id="KW-1015">Disulfide bond</keyword>
<dbReference type="InterPro" id="IPR036116">
    <property type="entry name" value="FN3_sf"/>
</dbReference>
<feature type="region of interest" description="Disordered" evidence="24">
    <location>
        <begin position="631"/>
        <end position="675"/>
    </location>
</feature>
<feature type="compositionally biased region" description="Basic and acidic residues" evidence="24">
    <location>
        <begin position="643"/>
        <end position="653"/>
    </location>
</feature>
<comment type="similarity">
    <text evidence="2">Belongs to the protein kinase superfamily. CAMK Ser/Thr protein kinase family.</text>
</comment>
<comment type="catalytic activity">
    <reaction evidence="19">
        <text>L-tyrosyl-[protein] + ATP = O-phospho-L-tyrosyl-[protein] + ADP + H(+)</text>
        <dbReference type="Rhea" id="RHEA:10596"/>
        <dbReference type="Rhea" id="RHEA-COMP:10136"/>
        <dbReference type="Rhea" id="RHEA-COMP:20101"/>
        <dbReference type="ChEBI" id="CHEBI:15378"/>
        <dbReference type="ChEBI" id="CHEBI:30616"/>
        <dbReference type="ChEBI" id="CHEBI:46858"/>
        <dbReference type="ChEBI" id="CHEBI:61978"/>
        <dbReference type="ChEBI" id="CHEBI:456216"/>
        <dbReference type="EC" id="2.7.10.1"/>
    </reaction>
</comment>
<dbReference type="Pfam" id="PF07714">
    <property type="entry name" value="PK_Tyr_Ser-Thr"/>
    <property type="match status" value="1"/>
</dbReference>
<evidence type="ECO:0000256" key="22">
    <source>
        <dbReference type="PIRSR" id="PIRSR000615-3"/>
    </source>
</evidence>
<evidence type="ECO:0000256" key="18">
    <source>
        <dbReference type="ARBA" id="ARBA00023319"/>
    </source>
</evidence>
<feature type="binding site" evidence="21">
    <location>
        <begin position="940"/>
        <end position="946"/>
    </location>
    <ligand>
        <name>ATP</name>
        <dbReference type="ChEBI" id="CHEBI:30616"/>
    </ligand>
</feature>
<dbReference type="CDD" id="cd00192">
    <property type="entry name" value="PTKc"/>
    <property type="match status" value="1"/>
</dbReference>
<keyword evidence="11" id="KW-0130">Cell adhesion</keyword>
<feature type="domain" description="Ig-like" evidence="28">
    <location>
        <begin position="239"/>
        <end position="326"/>
    </location>
</feature>
<feature type="signal peptide" evidence="26">
    <location>
        <begin position="1"/>
        <end position="24"/>
    </location>
</feature>
<evidence type="ECO:0000256" key="1">
    <source>
        <dbReference type="ARBA" id="ARBA00004167"/>
    </source>
</evidence>
<evidence type="ECO:0000256" key="25">
    <source>
        <dbReference type="SAM" id="Phobius"/>
    </source>
</evidence>
<dbReference type="PROSITE" id="PS50835">
    <property type="entry name" value="IG_LIKE"/>
    <property type="match status" value="2"/>
</dbReference>
<dbReference type="SUPFAM" id="SSF49265">
    <property type="entry name" value="Fibronectin type III"/>
    <property type="match status" value="2"/>
</dbReference>
<evidence type="ECO:0000256" key="9">
    <source>
        <dbReference type="ARBA" id="ARBA00022777"/>
    </source>
</evidence>
<dbReference type="SMART" id="SM00408">
    <property type="entry name" value="IGc2"/>
    <property type="match status" value="2"/>
</dbReference>
<dbReference type="CDD" id="cd00096">
    <property type="entry name" value="Ig"/>
    <property type="match status" value="1"/>
</dbReference>
<feature type="domain" description="Fibronectin type-III" evidence="29">
    <location>
        <begin position="330"/>
        <end position="423"/>
    </location>
</feature>
<evidence type="ECO:0000259" key="29">
    <source>
        <dbReference type="PROSITE" id="PS50853"/>
    </source>
</evidence>
<keyword evidence="6 26" id="KW-0732">Signal</keyword>
<dbReference type="GO" id="GO:0007169">
    <property type="term" value="P:cell surface receptor protein tyrosine kinase signaling pathway"/>
    <property type="evidence" value="ECO:0007669"/>
    <property type="project" value="TreeGrafter"/>
</dbReference>
<dbReference type="SUPFAM" id="SSF48726">
    <property type="entry name" value="Immunoglobulin"/>
    <property type="match status" value="3"/>
</dbReference>
<dbReference type="SMART" id="SM00409">
    <property type="entry name" value="IG"/>
    <property type="match status" value="3"/>
</dbReference>
<dbReference type="PIRSF" id="PIRSF000615">
    <property type="entry name" value="TyrPK_CSF1-R"/>
    <property type="match status" value="1"/>
</dbReference>
<dbReference type="GO" id="GO:0043235">
    <property type="term" value="C:receptor complex"/>
    <property type="evidence" value="ECO:0007669"/>
    <property type="project" value="TreeGrafter"/>
</dbReference>